<evidence type="ECO:0000313" key="4">
    <source>
        <dbReference type="EMBL" id="AOW02020.1"/>
    </source>
</evidence>
<dbReference type="VEuPathDB" id="FungiDB:YALI1_B27685g"/>
<dbReference type="RefSeq" id="XP_501174.1">
    <property type="nucleotide sequence ID" value="XM_501174.1"/>
</dbReference>
<keyword evidence="1" id="KW-1133">Transmembrane helix</keyword>
<evidence type="ECO:0000256" key="1">
    <source>
        <dbReference type="SAM" id="Phobius"/>
    </source>
</evidence>
<dbReference type="VEuPathDB" id="FungiDB:YALI0_B21274g"/>
<dbReference type="Proteomes" id="UP000256601">
    <property type="component" value="Unassembled WGS sequence"/>
</dbReference>
<reference evidence="4 6" key="1">
    <citation type="journal article" date="2016" name="PLoS ONE">
        <title>Sequence Assembly of Yarrowia lipolytica Strain W29/CLIB89 Shows Transposable Element Diversity.</title>
        <authorList>
            <person name="Magnan C."/>
            <person name="Yu J."/>
            <person name="Chang I."/>
            <person name="Jahn E."/>
            <person name="Kanomata Y."/>
            <person name="Wu J."/>
            <person name="Zeller M."/>
            <person name="Oakes M."/>
            <person name="Baldi P."/>
            <person name="Sandmeyer S."/>
        </authorList>
    </citation>
    <scope>NUCLEOTIDE SEQUENCE [LARGE SCALE GENOMIC DNA]</scope>
    <source>
        <strain evidence="4">CLIB89</strain>
        <strain evidence="6">CLIB89(W29)</strain>
    </source>
</reference>
<dbReference type="Proteomes" id="UP000182444">
    <property type="component" value="Chromosome 1B"/>
</dbReference>
<dbReference type="OrthoDB" id="4083556at2759"/>
<dbReference type="Pfam" id="PF20493">
    <property type="entry name" value="WD-like_fungi"/>
    <property type="match status" value="1"/>
</dbReference>
<dbReference type="AlphaFoldDB" id="A0A1D8N8R2"/>
<dbReference type="InterPro" id="IPR046925">
    <property type="entry name" value="WD-like_fungi"/>
</dbReference>
<gene>
    <name evidence="5" type="ORF">B0I71DRAFT_126643</name>
    <name evidence="4" type="ORF">YALI1_B27685g</name>
</gene>
<evidence type="ECO:0000313" key="5">
    <source>
        <dbReference type="EMBL" id="RDW28974.1"/>
    </source>
</evidence>
<feature type="chain" id="PRO_5033268851" description="WD-like domain-containing protein" evidence="2">
    <location>
        <begin position="18"/>
        <end position="193"/>
    </location>
</feature>
<dbReference type="EMBL" id="CP017554">
    <property type="protein sequence ID" value="AOW02020.1"/>
    <property type="molecule type" value="Genomic_DNA"/>
</dbReference>
<dbReference type="KEGG" id="yli:2906702"/>
<keyword evidence="1" id="KW-0812">Transmembrane</keyword>
<keyword evidence="2" id="KW-0732">Signal</keyword>
<proteinExistence type="predicted"/>
<dbReference type="EMBL" id="KZ858948">
    <property type="protein sequence ID" value="RDW28974.1"/>
    <property type="molecule type" value="Genomic_DNA"/>
</dbReference>
<protein>
    <recommendedName>
        <fullName evidence="3">WD-like domain-containing protein</fullName>
    </recommendedName>
</protein>
<evidence type="ECO:0000313" key="6">
    <source>
        <dbReference type="Proteomes" id="UP000182444"/>
    </source>
</evidence>
<dbReference type="GeneID" id="2906702"/>
<sequence length="193" mass="22016">MRLAIIIILCLTALVSAKSDKFNRELVSLQDFMYGRVPLLGGGDKYVEYRGKSVDFDDSVRILAARRCGIYIDRQEHFSHDNYVGVATLAEFVTQALIAGKCGEANYAYTALCANGDRDTISVKKPKKLMEALKVQLEANRQLTGKRQRFTSDNEELDKIYSKLYTDSLWSWAYIYEWMAFLVTSFYGLVVFL</sequence>
<keyword evidence="1" id="KW-0472">Membrane</keyword>
<accession>A0A1D8N8R2</accession>
<feature type="transmembrane region" description="Helical" evidence="1">
    <location>
        <begin position="169"/>
        <end position="192"/>
    </location>
</feature>
<feature type="signal peptide" evidence="2">
    <location>
        <begin position="1"/>
        <end position="17"/>
    </location>
</feature>
<name>A0A1D8N8R2_YARLL</name>
<evidence type="ECO:0000256" key="2">
    <source>
        <dbReference type="SAM" id="SignalP"/>
    </source>
</evidence>
<evidence type="ECO:0000259" key="3">
    <source>
        <dbReference type="Pfam" id="PF20493"/>
    </source>
</evidence>
<evidence type="ECO:0000313" key="7">
    <source>
        <dbReference type="Proteomes" id="UP000256601"/>
    </source>
</evidence>
<reference evidence="5 7" key="2">
    <citation type="submission" date="2018-07" db="EMBL/GenBank/DDBJ databases">
        <title>Draft Genome Assemblies for Five Robust Yarrowia lipolytica Strains Exhibiting High Lipid Production and Pentose Sugar Utilization and Sugar Alcohol Secretion from Undetoxified Lignocellulosic Biomass Hydrolysates.</title>
        <authorList>
            <consortium name="DOE Joint Genome Institute"/>
            <person name="Walker C."/>
            <person name="Ryu S."/>
            <person name="Na H."/>
            <person name="Zane M."/>
            <person name="LaButti K."/>
            <person name="Lipzen A."/>
            <person name="Haridas S."/>
            <person name="Barry K."/>
            <person name="Grigoriev I.V."/>
            <person name="Quarterman J."/>
            <person name="Slininger P."/>
            <person name="Dien B."/>
            <person name="Trinh C.T."/>
        </authorList>
    </citation>
    <scope>NUCLEOTIDE SEQUENCE [LARGE SCALE GENOMIC DNA]</scope>
    <source>
        <strain evidence="5 7">YB392</strain>
    </source>
</reference>
<feature type="domain" description="WD-like" evidence="3">
    <location>
        <begin position="78"/>
        <end position="167"/>
    </location>
</feature>
<organism evidence="4 6">
    <name type="scientific">Yarrowia lipolytica</name>
    <name type="common">Candida lipolytica</name>
    <dbReference type="NCBI Taxonomy" id="4952"/>
    <lineage>
        <taxon>Eukaryota</taxon>
        <taxon>Fungi</taxon>
        <taxon>Dikarya</taxon>
        <taxon>Ascomycota</taxon>
        <taxon>Saccharomycotina</taxon>
        <taxon>Dipodascomycetes</taxon>
        <taxon>Dipodascales</taxon>
        <taxon>Dipodascales incertae sedis</taxon>
        <taxon>Yarrowia</taxon>
    </lineage>
</organism>